<evidence type="ECO:0000313" key="2">
    <source>
        <dbReference type="EnsemblPlants" id="cds.evm.model.09.837"/>
    </source>
</evidence>
<reference evidence="2" key="2">
    <citation type="submission" date="2021-03" db="UniProtKB">
        <authorList>
            <consortium name="EnsemblPlants"/>
        </authorList>
    </citation>
    <scope>IDENTIFICATION</scope>
</reference>
<sequence length="206" mass="23604">MAKIRARQGKQQMEAKKPMKRGPTSTADAQKTKSMDAVLGIEPINFSEDEGEGEKGVRSTQIASMADLFKPPLSPRSSLQEIQKQEEISRDFEYFLSANRDCAASIQQGNNTTLPILRSGTVVKGWLNWKIESIDLDAMLRWIERSKAGKFRQSFWLAVMAAMVYQIWRARNLALWESEVPIASEVVRKIKEEVKSRFFYVWPKKM</sequence>
<evidence type="ECO:0000256" key="1">
    <source>
        <dbReference type="SAM" id="MobiDB-lite"/>
    </source>
</evidence>
<feature type="region of interest" description="Disordered" evidence="1">
    <location>
        <begin position="1"/>
        <end position="34"/>
    </location>
</feature>
<dbReference type="Gramene" id="evm.model.09.837">
    <property type="protein sequence ID" value="cds.evm.model.09.837"/>
    <property type="gene ID" value="evm.TU.09.837"/>
</dbReference>
<organism evidence="2 3">
    <name type="scientific">Cannabis sativa</name>
    <name type="common">Hemp</name>
    <name type="synonym">Marijuana</name>
    <dbReference type="NCBI Taxonomy" id="3483"/>
    <lineage>
        <taxon>Eukaryota</taxon>
        <taxon>Viridiplantae</taxon>
        <taxon>Streptophyta</taxon>
        <taxon>Embryophyta</taxon>
        <taxon>Tracheophyta</taxon>
        <taxon>Spermatophyta</taxon>
        <taxon>Magnoliopsida</taxon>
        <taxon>eudicotyledons</taxon>
        <taxon>Gunneridae</taxon>
        <taxon>Pentapetalae</taxon>
        <taxon>rosids</taxon>
        <taxon>fabids</taxon>
        <taxon>Rosales</taxon>
        <taxon>Cannabaceae</taxon>
        <taxon>Cannabis</taxon>
    </lineage>
</organism>
<proteinExistence type="predicted"/>
<accession>A0A803QHI7</accession>
<keyword evidence="3" id="KW-1185">Reference proteome</keyword>
<evidence type="ECO:0000313" key="3">
    <source>
        <dbReference type="Proteomes" id="UP000596661"/>
    </source>
</evidence>
<reference evidence="2" key="1">
    <citation type="submission" date="2018-11" db="EMBL/GenBank/DDBJ databases">
        <authorList>
            <person name="Grassa J C."/>
        </authorList>
    </citation>
    <scope>NUCLEOTIDE SEQUENCE [LARGE SCALE GENOMIC DNA]</scope>
</reference>
<dbReference type="AlphaFoldDB" id="A0A803QHI7"/>
<dbReference type="EnsemblPlants" id="evm.model.09.837">
    <property type="protein sequence ID" value="cds.evm.model.09.837"/>
    <property type="gene ID" value="evm.TU.09.837"/>
</dbReference>
<dbReference type="Proteomes" id="UP000596661">
    <property type="component" value="Chromosome 9"/>
</dbReference>
<name>A0A803QHI7_CANSA</name>
<dbReference type="EMBL" id="UZAU01000740">
    <property type="status" value="NOT_ANNOTATED_CDS"/>
    <property type="molecule type" value="Genomic_DNA"/>
</dbReference>
<protein>
    <submittedName>
        <fullName evidence="2">Uncharacterized protein</fullName>
    </submittedName>
</protein>